<evidence type="ECO:0000313" key="2">
    <source>
        <dbReference type="Proteomes" id="UP000790709"/>
    </source>
</evidence>
<dbReference type="Proteomes" id="UP000790709">
    <property type="component" value="Unassembled WGS sequence"/>
</dbReference>
<evidence type="ECO:0000313" key="1">
    <source>
        <dbReference type="EMBL" id="KAH7920053.1"/>
    </source>
</evidence>
<keyword evidence="2" id="KW-1185">Reference proteome</keyword>
<feature type="non-terminal residue" evidence="1">
    <location>
        <position position="64"/>
    </location>
</feature>
<accession>A0ACB8B5B2</accession>
<dbReference type="EMBL" id="MU266608">
    <property type="protein sequence ID" value="KAH7920053.1"/>
    <property type="molecule type" value="Genomic_DNA"/>
</dbReference>
<name>A0ACB8B5B2_9AGAM</name>
<sequence>MTPLDPFGPGILFNLVSAALLGWSITWLLRNCRHPRIAKVVLDLLRDCMRCLDSTQLTSARFFV</sequence>
<proteinExistence type="predicted"/>
<protein>
    <submittedName>
        <fullName evidence="1">Uncharacterized protein</fullName>
    </submittedName>
</protein>
<reference evidence="1" key="1">
    <citation type="journal article" date="2021" name="New Phytol.">
        <title>Evolutionary innovations through gain and loss of genes in the ectomycorrhizal Boletales.</title>
        <authorList>
            <person name="Wu G."/>
            <person name="Miyauchi S."/>
            <person name="Morin E."/>
            <person name="Kuo A."/>
            <person name="Drula E."/>
            <person name="Varga T."/>
            <person name="Kohler A."/>
            <person name="Feng B."/>
            <person name="Cao Y."/>
            <person name="Lipzen A."/>
            <person name="Daum C."/>
            <person name="Hundley H."/>
            <person name="Pangilinan J."/>
            <person name="Johnson J."/>
            <person name="Barry K."/>
            <person name="LaButti K."/>
            <person name="Ng V."/>
            <person name="Ahrendt S."/>
            <person name="Min B."/>
            <person name="Choi I.G."/>
            <person name="Park H."/>
            <person name="Plett J.M."/>
            <person name="Magnuson J."/>
            <person name="Spatafora J.W."/>
            <person name="Nagy L.G."/>
            <person name="Henrissat B."/>
            <person name="Grigoriev I.V."/>
            <person name="Yang Z.L."/>
            <person name="Xu J."/>
            <person name="Martin F.M."/>
        </authorList>
    </citation>
    <scope>NUCLEOTIDE SEQUENCE</scope>
    <source>
        <strain evidence="1">KUC20120723A-06</strain>
    </source>
</reference>
<gene>
    <name evidence="1" type="ORF">BV22DRAFT_1040318</name>
</gene>
<organism evidence="1 2">
    <name type="scientific">Leucogyrophana mollusca</name>
    <dbReference type="NCBI Taxonomy" id="85980"/>
    <lineage>
        <taxon>Eukaryota</taxon>
        <taxon>Fungi</taxon>
        <taxon>Dikarya</taxon>
        <taxon>Basidiomycota</taxon>
        <taxon>Agaricomycotina</taxon>
        <taxon>Agaricomycetes</taxon>
        <taxon>Agaricomycetidae</taxon>
        <taxon>Boletales</taxon>
        <taxon>Boletales incertae sedis</taxon>
        <taxon>Leucogyrophana</taxon>
    </lineage>
</organism>
<comment type="caution">
    <text evidence="1">The sequence shown here is derived from an EMBL/GenBank/DDBJ whole genome shotgun (WGS) entry which is preliminary data.</text>
</comment>